<reference evidence="1 2" key="1">
    <citation type="submission" date="2021-01" db="EMBL/GenBank/DDBJ databases">
        <title>Sequencing the genomes of 1000 actinobacteria strains.</title>
        <authorList>
            <person name="Klenk H.-P."/>
        </authorList>
    </citation>
    <scope>NUCLEOTIDE SEQUENCE [LARGE SCALE GENOMIC DNA]</scope>
    <source>
        <strain evidence="1 2">DSM 13057</strain>
    </source>
</reference>
<evidence type="ECO:0000313" key="2">
    <source>
        <dbReference type="Proteomes" id="UP000776164"/>
    </source>
</evidence>
<accession>A0ABS2L7S1</accession>
<keyword evidence="2" id="KW-1185">Reference proteome</keyword>
<evidence type="ECO:0000313" key="1">
    <source>
        <dbReference type="EMBL" id="MBM7473148.1"/>
    </source>
</evidence>
<organism evidence="1 2">
    <name type="scientific">Subtercola frigoramans</name>
    <dbReference type="NCBI Taxonomy" id="120298"/>
    <lineage>
        <taxon>Bacteria</taxon>
        <taxon>Bacillati</taxon>
        <taxon>Actinomycetota</taxon>
        <taxon>Actinomycetes</taxon>
        <taxon>Micrococcales</taxon>
        <taxon>Microbacteriaceae</taxon>
        <taxon>Subtercola</taxon>
    </lineage>
</organism>
<name>A0ABS2L7S1_9MICO</name>
<gene>
    <name evidence="1" type="ORF">JOE66_002782</name>
</gene>
<proteinExistence type="predicted"/>
<dbReference type="Proteomes" id="UP000776164">
    <property type="component" value="Unassembled WGS sequence"/>
</dbReference>
<sequence>MAKLKKSISAQRLSDSALKSTMKTMRIEGRMPLVAPQAITSSRHDHSVVDAFKPAARHSVG</sequence>
<dbReference type="EMBL" id="JAFBBU010000001">
    <property type="protein sequence ID" value="MBM7473148.1"/>
    <property type="molecule type" value="Genomic_DNA"/>
</dbReference>
<protein>
    <submittedName>
        <fullName evidence="1">Uncharacterized protein</fullName>
    </submittedName>
</protein>
<comment type="caution">
    <text evidence="1">The sequence shown here is derived from an EMBL/GenBank/DDBJ whole genome shotgun (WGS) entry which is preliminary data.</text>
</comment>